<feature type="coiled-coil region" evidence="1">
    <location>
        <begin position="30"/>
        <end position="57"/>
    </location>
</feature>
<evidence type="ECO:0000256" key="1">
    <source>
        <dbReference type="SAM" id="Coils"/>
    </source>
</evidence>
<dbReference type="Gene3D" id="1.10.101.10">
    <property type="entry name" value="PGBD-like superfamily/PGBD"/>
    <property type="match status" value="1"/>
</dbReference>
<gene>
    <name evidence="2" type="ORF">CO102_03090</name>
</gene>
<evidence type="ECO:0000313" key="2">
    <source>
        <dbReference type="EMBL" id="PJB49755.1"/>
    </source>
</evidence>
<protein>
    <recommendedName>
        <fullName evidence="4">Peptidoglycan binding-like domain-containing protein</fullName>
    </recommendedName>
</protein>
<evidence type="ECO:0000313" key="3">
    <source>
        <dbReference type="Proteomes" id="UP000228770"/>
    </source>
</evidence>
<dbReference type="AlphaFoldDB" id="A0A2M8C0Y7"/>
<accession>A0A2M8C0Y7</accession>
<dbReference type="EMBL" id="PFUA01000076">
    <property type="protein sequence ID" value="PJB49755.1"/>
    <property type="molecule type" value="Genomic_DNA"/>
</dbReference>
<dbReference type="SUPFAM" id="SSF47090">
    <property type="entry name" value="PGBD-like"/>
    <property type="match status" value="1"/>
</dbReference>
<evidence type="ECO:0008006" key="4">
    <source>
        <dbReference type="Google" id="ProtNLM"/>
    </source>
</evidence>
<comment type="caution">
    <text evidence="2">The sequence shown here is derived from an EMBL/GenBank/DDBJ whole genome shotgun (WGS) entry which is preliminary data.</text>
</comment>
<keyword evidence="1" id="KW-0175">Coiled coil</keyword>
<dbReference type="InterPro" id="IPR036366">
    <property type="entry name" value="PGBDSf"/>
</dbReference>
<sequence length="335" mass="34339">MTNITKKIVTIVTGLTISLMMVGSVFGATAEELAASIATLQAELTALTAQLAALQGTATITGVPADFTFTTNLKLGSTGDAVKYLQIVLNSDAATQVAATGVGSSGNETSYFGSLTQAAVVKFQEKYAADVLTPIGLTSGTGFVGAKTRAKLNSLLVTPPVPACTTDADCAAGYTCTAGTCVVTPPVACTADTDCATGQVCEAETCVTPPPPPPVEGVLSAELAATPADGTVVKVGEANKAVMAVNVKARKSDISLKRVEIKMDRRAWQCLSYISLYDGENAVKGTEVTKANLIEVTAGADYRAYIDGIDVKVAKDVVKTLTVKVSALPVIDSAM</sequence>
<dbReference type="NCBIfam" id="TIGR04201">
    <property type="entry name" value="Myxo_Cys_RPT"/>
    <property type="match status" value="2"/>
</dbReference>
<dbReference type="Proteomes" id="UP000228770">
    <property type="component" value="Unassembled WGS sequence"/>
</dbReference>
<dbReference type="InterPro" id="IPR036365">
    <property type="entry name" value="PGBD-like_sf"/>
</dbReference>
<feature type="non-terminal residue" evidence="2">
    <location>
        <position position="335"/>
    </location>
</feature>
<proteinExistence type="predicted"/>
<reference evidence="3" key="1">
    <citation type="submission" date="2017-09" db="EMBL/GenBank/DDBJ databases">
        <title>Depth-based differentiation of microbial function through sediment-hosted aquifers and enrichment of novel symbionts in the deep terrestrial subsurface.</title>
        <authorList>
            <person name="Probst A.J."/>
            <person name="Ladd B."/>
            <person name="Jarett J.K."/>
            <person name="Geller-Mcgrath D.E."/>
            <person name="Sieber C.M.K."/>
            <person name="Emerson J.B."/>
            <person name="Anantharaman K."/>
            <person name="Thomas B.C."/>
            <person name="Malmstrom R."/>
            <person name="Stieglmeier M."/>
            <person name="Klingl A."/>
            <person name="Woyke T."/>
            <person name="Ryan C.M."/>
            <person name="Banfield J.F."/>
        </authorList>
    </citation>
    <scope>NUCLEOTIDE SEQUENCE [LARGE SCALE GENOMIC DNA]</scope>
</reference>
<name>A0A2M8C0Y7_9BACT</name>
<dbReference type="InterPro" id="IPR026435">
    <property type="entry name" value="Myxo_Cys_rpt"/>
</dbReference>
<organism evidence="2 3">
    <name type="scientific">Candidatus Brennerbacteria bacterium CG_4_9_14_3_um_filter_43_9</name>
    <dbReference type="NCBI Taxonomy" id="1974522"/>
    <lineage>
        <taxon>Bacteria</taxon>
        <taxon>Candidatus Brenneribacteriota</taxon>
    </lineage>
</organism>